<dbReference type="InterPro" id="IPR029033">
    <property type="entry name" value="His_PPase_superfam"/>
</dbReference>
<dbReference type="AlphaFoldDB" id="A0A067MIL4"/>
<accession>A0A067MIL4</accession>
<keyword evidence="3" id="KW-1185">Reference proteome</keyword>
<dbReference type="STRING" id="930990.A0A067MIL4"/>
<dbReference type="Proteomes" id="UP000027195">
    <property type="component" value="Unassembled WGS sequence"/>
</dbReference>
<name>A0A067MIL4_BOTB1</name>
<gene>
    <name evidence="2" type="ORF">BOTBODRAFT_459753</name>
</gene>
<feature type="region of interest" description="Disordered" evidence="1">
    <location>
        <begin position="1"/>
        <end position="26"/>
    </location>
</feature>
<evidence type="ECO:0000313" key="2">
    <source>
        <dbReference type="EMBL" id="KDQ11391.1"/>
    </source>
</evidence>
<dbReference type="EMBL" id="KL198059">
    <property type="protein sequence ID" value="KDQ11391.1"/>
    <property type="molecule type" value="Genomic_DNA"/>
</dbReference>
<reference evidence="3" key="1">
    <citation type="journal article" date="2014" name="Proc. Natl. Acad. Sci. U.S.A.">
        <title>Extensive sampling of basidiomycete genomes demonstrates inadequacy of the white-rot/brown-rot paradigm for wood decay fungi.</title>
        <authorList>
            <person name="Riley R."/>
            <person name="Salamov A.A."/>
            <person name="Brown D.W."/>
            <person name="Nagy L.G."/>
            <person name="Floudas D."/>
            <person name="Held B.W."/>
            <person name="Levasseur A."/>
            <person name="Lombard V."/>
            <person name="Morin E."/>
            <person name="Otillar R."/>
            <person name="Lindquist E.A."/>
            <person name="Sun H."/>
            <person name="LaButti K.M."/>
            <person name="Schmutz J."/>
            <person name="Jabbour D."/>
            <person name="Luo H."/>
            <person name="Baker S.E."/>
            <person name="Pisabarro A.G."/>
            <person name="Walton J.D."/>
            <person name="Blanchette R.A."/>
            <person name="Henrissat B."/>
            <person name="Martin F."/>
            <person name="Cullen D."/>
            <person name="Hibbett D.S."/>
            <person name="Grigoriev I.V."/>
        </authorList>
    </citation>
    <scope>NUCLEOTIDE SEQUENCE [LARGE SCALE GENOMIC DNA]</scope>
    <source>
        <strain evidence="3">FD-172 SS1</strain>
    </source>
</reference>
<protein>
    <submittedName>
        <fullName evidence="2">Uncharacterized protein</fullName>
    </submittedName>
</protein>
<organism evidence="2 3">
    <name type="scientific">Botryobasidium botryosum (strain FD-172 SS1)</name>
    <dbReference type="NCBI Taxonomy" id="930990"/>
    <lineage>
        <taxon>Eukaryota</taxon>
        <taxon>Fungi</taxon>
        <taxon>Dikarya</taxon>
        <taxon>Basidiomycota</taxon>
        <taxon>Agaricomycotina</taxon>
        <taxon>Agaricomycetes</taxon>
        <taxon>Cantharellales</taxon>
        <taxon>Botryobasidiaceae</taxon>
        <taxon>Botryobasidium</taxon>
    </lineage>
</organism>
<feature type="compositionally biased region" description="Basic and acidic residues" evidence="1">
    <location>
        <begin position="1"/>
        <end position="19"/>
    </location>
</feature>
<dbReference type="OrthoDB" id="354304at2759"/>
<proteinExistence type="predicted"/>
<dbReference type="HOGENOM" id="CLU_1786542_0_0_1"/>
<sequence>MFDAAARERWGPRSGDRSYRPPGGESLDDVANRGLLSLRKYIKAGVQLAEEPDLSTLPINFQVGDLLEGIPHHVIVSHNIALCEPHDLFVSWNLPNHEATAGSFENTGCMVSRETAINTRHWLLEKPAQALRKPSRPHTTGRAVS</sequence>
<evidence type="ECO:0000256" key="1">
    <source>
        <dbReference type="SAM" id="MobiDB-lite"/>
    </source>
</evidence>
<evidence type="ECO:0000313" key="3">
    <source>
        <dbReference type="Proteomes" id="UP000027195"/>
    </source>
</evidence>
<dbReference type="SUPFAM" id="SSF53254">
    <property type="entry name" value="Phosphoglycerate mutase-like"/>
    <property type="match status" value="1"/>
</dbReference>
<dbReference type="InParanoid" id="A0A067MIL4"/>